<dbReference type="EMBL" id="JAAALK010000284">
    <property type="protein sequence ID" value="KAG8069249.1"/>
    <property type="molecule type" value="Genomic_DNA"/>
</dbReference>
<feature type="compositionally biased region" description="Low complexity" evidence="1">
    <location>
        <begin position="72"/>
        <end position="81"/>
    </location>
</feature>
<dbReference type="AlphaFoldDB" id="A0A8J5T5K1"/>
<organism evidence="2 3">
    <name type="scientific">Zizania palustris</name>
    <name type="common">Northern wild rice</name>
    <dbReference type="NCBI Taxonomy" id="103762"/>
    <lineage>
        <taxon>Eukaryota</taxon>
        <taxon>Viridiplantae</taxon>
        <taxon>Streptophyta</taxon>
        <taxon>Embryophyta</taxon>
        <taxon>Tracheophyta</taxon>
        <taxon>Spermatophyta</taxon>
        <taxon>Magnoliopsida</taxon>
        <taxon>Liliopsida</taxon>
        <taxon>Poales</taxon>
        <taxon>Poaceae</taxon>
        <taxon>BOP clade</taxon>
        <taxon>Oryzoideae</taxon>
        <taxon>Oryzeae</taxon>
        <taxon>Zizaniinae</taxon>
        <taxon>Zizania</taxon>
    </lineage>
</organism>
<accession>A0A8J5T5K1</accession>
<feature type="compositionally biased region" description="Pro residues" evidence="1">
    <location>
        <begin position="58"/>
        <end position="71"/>
    </location>
</feature>
<keyword evidence="3" id="KW-1185">Reference proteome</keyword>
<proteinExistence type="predicted"/>
<sequence length="118" mass="12523">METRTPHIISSSRVVLLPIKALLFSQAMHCPSPRRPALPSIHGAPLPPAMALPLPSTTAPPLPPSRTPLPLTPTTLSMAPTEGTNANDDHALLGASIYVEATLELEDEQGFSRPYTIG</sequence>
<name>A0A8J5T5K1_ZIZPA</name>
<reference evidence="2" key="2">
    <citation type="submission" date="2021-02" db="EMBL/GenBank/DDBJ databases">
        <authorList>
            <person name="Kimball J.A."/>
            <person name="Haas M.W."/>
            <person name="Macchietto M."/>
            <person name="Kono T."/>
            <person name="Duquette J."/>
            <person name="Shao M."/>
        </authorList>
    </citation>
    <scope>NUCLEOTIDE SEQUENCE</scope>
    <source>
        <tissue evidence="2">Fresh leaf tissue</tissue>
    </source>
</reference>
<dbReference type="OrthoDB" id="721182at2759"/>
<feature type="region of interest" description="Disordered" evidence="1">
    <location>
        <begin position="49"/>
        <end position="87"/>
    </location>
</feature>
<gene>
    <name evidence="2" type="ORF">GUJ93_ZPchr0005g14756</name>
</gene>
<evidence type="ECO:0000313" key="2">
    <source>
        <dbReference type="EMBL" id="KAG8069249.1"/>
    </source>
</evidence>
<protein>
    <submittedName>
        <fullName evidence="2">Uncharacterized protein</fullName>
    </submittedName>
</protein>
<evidence type="ECO:0000313" key="3">
    <source>
        <dbReference type="Proteomes" id="UP000729402"/>
    </source>
</evidence>
<dbReference type="Proteomes" id="UP000729402">
    <property type="component" value="Unassembled WGS sequence"/>
</dbReference>
<reference evidence="2" key="1">
    <citation type="journal article" date="2021" name="bioRxiv">
        <title>Whole Genome Assembly and Annotation of Northern Wild Rice, Zizania palustris L., Supports a Whole Genome Duplication in the Zizania Genus.</title>
        <authorList>
            <person name="Haas M."/>
            <person name="Kono T."/>
            <person name="Macchietto M."/>
            <person name="Millas R."/>
            <person name="McGilp L."/>
            <person name="Shao M."/>
            <person name="Duquette J."/>
            <person name="Hirsch C.N."/>
            <person name="Kimball J."/>
        </authorList>
    </citation>
    <scope>NUCLEOTIDE SEQUENCE</scope>
    <source>
        <tissue evidence="2">Fresh leaf tissue</tissue>
    </source>
</reference>
<evidence type="ECO:0000256" key="1">
    <source>
        <dbReference type="SAM" id="MobiDB-lite"/>
    </source>
</evidence>
<comment type="caution">
    <text evidence="2">The sequence shown here is derived from an EMBL/GenBank/DDBJ whole genome shotgun (WGS) entry which is preliminary data.</text>
</comment>